<dbReference type="EMBL" id="JBAMIC010000007">
    <property type="protein sequence ID" value="KAK7105946.1"/>
    <property type="molecule type" value="Genomic_DNA"/>
</dbReference>
<accession>A0AAN9GF76</accession>
<keyword evidence="1" id="KW-1133">Transmembrane helix</keyword>
<evidence type="ECO:0000256" key="1">
    <source>
        <dbReference type="SAM" id="Phobius"/>
    </source>
</evidence>
<name>A0AAN9GF76_9CAEN</name>
<gene>
    <name evidence="2" type="ORF">V1264_017260</name>
</gene>
<evidence type="ECO:0000313" key="2">
    <source>
        <dbReference type="EMBL" id="KAK7105946.1"/>
    </source>
</evidence>
<reference evidence="2 3" key="1">
    <citation type="submission" date="2024-02" db="EMBL/GenBank/DDBJ databases">
        <title>Chromosome-scale genome assembly of the rough periwinkle Littorina saxatilis.</title>
        <authorList>
            <person name="De Jode A."/>
            <person name="Faria R."/>
            <person name="Formenti G."/>
            <person name="Sims Y."/>
            <person name="Smith T.P."/>
            <person name="Tracey A."/>
            <person name="Wood J.M.D."/>
            <person name="Zagrodzka Z.B."/>
            <person name="Johannesson K."/>
            <person name="Butlin R.K."/>
            <person name="Leder E.H."/>
        </authorList>
    </citation>
    <scope>NUCLEOTIDE SEQUENCE [LARGE SCALE GENOMIC DNA]</scope>
    <source>
        <strain evidence="2">Snail1</strain>
        <tissue evidence="2">Muscle</tissue>
    </source>
</reference>
<keyword evidence="1" id="KW-0812">Transmembrane</keyword>
<proteinExistence type="predicted"/>
<dbReference type="Proteomes" id="UP001374579">
    <property type="component" value="Unassembled WGS sequence"/>
</dbReference>
<sequence>MLFTFFTGANFKFLPEIQNSTHAVKEGSQLNLIFELNTENCTHLFNSSDSYTITVSKQDKRDSIDTDVCKMMVYSNGTCFLFRPLECQCVEQKGRYALSKTMHESDATLWKWKTNDNMIANETKLNITIKGDSTGGPSDIHATQLPATTPYGFRSEETTLPANAFTPEIPSGSTDKSTNVKNTGSDAAEAAAAVIVGVVIAVVGLVVIIGVVVVVRHVGRKRTCVSRP</sequence>
<organism evidence="2 3">
    <name type="scientific">Littorina saxatilis</name>
    <dbReference type="NCBI Taxonomy" id="31220"/>
    <lineage>
        <taxon>Eukaryota</taxon>
        <taxon>Metazoa</taxon>
        <taxon>Spiralia</taxon>
        <taxon>Lophotrochozoa</taxon>
        <taxon>Mollusca</taxon>
        <taxon>Gastropoda</taxon>
        <taxon>Caenogastropoda</taxon>
        <taxon>Littorinimorpha</taxon>
        <taxon>Littorinoidea</taxon>
        <taxon>Littorinidae</taxon>
        <taxon>Littorina</taxon>
    </lineage>
</organism>
<keyword evidence="3" id="KW-1185">Reference proteome</keyword>
<comment type="caution">
    <text evidence="2">The sequence shown here is derived from an EMBL/GenBank/DDBJ whole genome shotgun (WGS) entry which is preliminary data.</text>
</comment>
<evidence type="ECO:0000313" key="3">
    <source>
        <dbReference type="Proteomes" id="UP001374579"/>
    </source>
</evidence>
<protein>
    <submittedName>
        <fullName evidence="2">Uncharacterized protein</fullName>
    </submittedName>
</protein>
<keyword evidence="1" id="KW-0472">Membrane</keyword>
<feature type="transmembrane region" description="Helical" evidence="1">
    <location>
        <begin position="190"/>
        <end position="215"/>
    </location>
</feature>
<dbReference type="AlphaFoldDB" id="A0AAN9GF76"/>